<evidence type="ECO:0000256" key="1">
    <source>
        <dbReference type="ARBA" id="ARBA00004141"/>
    </source>
</evidence>
<proteinExistence type="predicted"/>
<feature type="transmembrane region" description="Helical" evidence="5">
    <location>
        <begin position="52"/>
        <end position="71"/>
    </location>
</feature>
<evidence type="ECO:0000313" key="7">
    <source>
        <dbReference type="Proteomes" id="UP001303046"/>
    </source>
</evidence>
<gene>
    <name evidence="6" type="primary">Necator_chrI.g1701</name>
    <name evidence="6" type="ORF">RB195_005575</name>
</gene>
<feature type="transmembrane region" description="Helical" evidence="5">
    <location>
        <begin position="17"/>
        <end position="40"/>
    </location>
</feature>
<dbReference type="Proteomes" id="UP001303046">
    <property type="component" value="Unassembled WGS sequence"/>
</dbReference>
<organism evidence="6 7">
    <name type="scientific">Necator americanus</name>
    <name type="common">Human hookworm</name>
    <dbReference type="NCBI Taxonomy" id="51031"/>
    <lineage>
        <taxon>Eukaryota</taxon>
        <taxon>Metazoa</taxon>
        <taxon>Ecdysozoa</taxon>
        <taxon>Nematoda</taxon>
        <taxon>Chromadorea</taxon>
        <taxon>Rhabditida</taxon>
        <taxon>Rhabditina</taxon>
        <taxon>Rhabditomorpha</taxon>
        <taxon>Strongyloidea</taxon>
        <taxon>Ancylostomatidae</taxon>
        <taxon>Bunostominae</taxon>
        <taxon>Necator</taxon>
    </lineage>
</organism>
<dbReference type="InterPro" id="IPR019408">
    <property type="entry name" value="7TM_GPCR_serpentine_rcpt_Srab"/>
</dbReference>
<sequence length="158" mass="17947">MNCTDAAEYMLFTPQRVILFVHVSFCISSIIVNLLFVKYCRKDVFFHCNCKVLLWTLVVINIAHSLFLGTLQGTHLYKLFTASNPCDLLVPAVFCYSLRMPSTMCFSAHITIHLSIVIERAVALKYLSTYERSTPVAGFALVFLSVKFYSSITIQTNR</sequence>
<keyword evidence="3 5" id="KW-1133">Transmembrane helix</keyword>
<dbReference type="InterPro" id="IPR051080">
    <property type="entry name" value="Nematode_rcpt-like_serp_alpha"/>
</dbReference>
<keyword evidence="7" id="KW-1185">Reference proteome</keyword>
<keyword evidence="2 5" id="KW-0812">Transmembrane</keyword>
<dbReference type="EMBL" id="JAVFWL010000001">
    <property type="protein sequence ID" value="KAK6728002.1"/>
    <property type="molecule type" value="Genomic_DNA"/>
</dbReference>
<evidence type="ECO:0000256" key="2">
    <source>
        <dbReference type="ARBA" id="ARBA00022692"/>
    </source>
</evidence>
<dbReference type="Pfam" id="PF10292">
    <property type="entry name" value="7TM_GPCR_Srab"/>
    <property type="match status" value="1"/>
</dbReference>
<dbReference type="PANTHER" id="PTHR31357:SF18">
    <property type="entry name" value="SERPENTINE RECEPTOR, CLASS T"/>
    <property type="match status" value="1"/>
</dbReference>
<keyword evidence="4 5" id="KW-0472">Membrane</keyword>
<accession>A0ABR1BNL8</accession>
<comment type="caution">
    <text evidence="6">The sequence shown here is derived from an EMBL/GenBank/DDBJ whole genome shotgun (WGS) entry which is preliminary data.</text>
</comment>
<evidence type="ECO:0000256" key="3">
    <source>
        <dbReference type="ARBA" id="ARBA00022989"/>
    </source>
</evidence>
<evidence type="ECO:0000256" key="4">
    <source>
        <dbReference type="ARBA" id="ARBA00023136"/>
    </source>
</evidence>
<name>A0ABR1BNL8_NECAM</name>
<evidence type="ECO:0000313" key="6">
    <source>
        <dbReference type="EMBL" id="KAK6728002.1"/>
    </source>
</evidence>
<evidence type="ECO:0000256" key="5">
    <source>
        <dbReference type="SAM" id="Phobius"/>
    </source>
</evidence>
<dbReference type="PANTHER" id="PTHR31357">
    <property type="entry name" value="SERPENTINE RECEPTOR CLASS ALPHA-10"/>
    <property type="match status" value="1"/>
</dbReference>
<comment type="subcellular location">
    <subcellularLocation>
        <location evidence="1">Membrane</location>
        <topology evidence="1">Multi-pass membrane protein</topology>
    </subcellularLocation>
</comment>
<protein>
    <recommendedName>
        <fullName evidence="8">G-protein coupled receptors family 1 profile domain-containing protein</fullName>
    </recommendedName>
</protein>
<feature type="transmembrane region" description="Helical" evidence="5">
    <location>
        <begin position="136"/>
        <end position="154"/>
    </location>
</feature>
<evidence type="ECO:0008006" key="8">
    <source>
        <dbReference type="Google" id="ProtNLM"/>
    </source>
</evidence>
<reference evidence="6 7" key="1">
    <citation type="submission" date="2023-08" db="EMBL/GenBank/DDBJ databases">
        <title>A Necator americanus chromosomal reference genome.</title>
        <authorList>
            <person name="Ilik V."/>
            <person name="Petrzelkova K.J."/>
            <person name="Pardy F."/>
            <person name="Fuh T."/>
            <person name="Niatou-Singa F.S."/>
            <person name="Gouil Q."/>
            <person name="Baker L."/>
            <person name="Ritchie M.E."/>
            <person name="Jex A.R."/>
            <person name="Gazzola D."/>
            <person name="Li H."/>
            <person name="Toshio Fujiwara R."/>
            <person name="Zhan B."/>
            <person name="Aroian R.V."/>
            <person name="Pafco B."/>
            <person name="Schwarz E.M."/>
        </authorList>
    </citation>
    <scope>NUCLEOTIDE SEQUENCE [LARGE SCALE GENOMIC DNA]</scope>
    <source>
        <strain evidence="6 7">Aroian</strain>
        <tissue evidence="6">Whole animal</tissue>
    </source>
</reference>